<feature type="transmembrane region" description="Helical" evidence="6">
    <location>
        <begin position="56"/>
        <end position="74"/>
    </location>
</feature>
<dbReference type="PANTHER" id="PTHR32196">
    <property type="entry name" value="ABC TRANSPORTER PERMEASE PROTEIN YPHD-RELATED-RELATED"/>
    <property type="match status" value="1"/>
</dbReference>
<organism evidence="7 8">
    <name type="scientific">Fusicatenibacter faecihominis</name>
    <dbReference type="NCBI Taxonomy" id="2881276"/>
    <lineage>
        <taxon>Bacteria</taxon>
        <taxon>Bacillati</taxon>
        <taxon>Bacillota</taxon>
        <taxon>Clostridia</taxon>
        <taxon>Lachnospirales</taxon>
        <taxon>Lachnospiraceae</taxon>
        <taxon>Fusicatenibacter</taxon>
    </lineage>
</organism>
<proteinExistence type="predicted"/>
<dbReference type="EMBL" id="JAJEPR010000001">
    <property type="protein sequence ID" value="MCC2188225.1"/>
    <property type="molecule type" value="Genomic_DNA"/>
</dbReference>
<accession>A0AAE3DPK0</accession>
<comment type="caution">
    <text evidence="7">The sequence shown here is derived from an EMBL/GenBank/DDBJ whole genome shotgun (WGS) entry which is preliminary data.</text>
</comment>
<name>A0AAE3DPK0_9FIRM</name>
<evidence type="ECO:0000256" key="2">
    <source>
        <dbReference type="ARBA" id="ARBA00022475"/>
    </source>
</evidence>
<sequence>MADKKKGNAFTNNPLVKAVGTQKIVVLLVIIVLFAFFSIMSPGFRKYPTLVSIFDYSYYISFMAIGVTFCLITGGVDLSIGTGMICYALFGGYLITRQGMPVIVGILGTLLLGLLMGCINGVLVAVLELPPFIATLGTMMVARGFGSIITGGMSVTWPAASSEQGWFRMLFKINKPGLLLPVGFLWVILFVILMSLFLNRTRPGRYIIAIGSNKEATRLSGVNVVKYQALAYILSGVFAGIAGVAYAAVFSSSIAPGSGAGLELDAIAGAIIGGTSMTGGCGSIFGTLLGVFVMSMLKSGLPYIGLQANWQQIITGLILILAVFIDVIKNRKLA</sequence>
<feature type="transmembrane region" description="Helical" evidence="6">
    <location>
        <begin position="229"/>
        <end position="255"/>
    </location>
</feature>
<evidence type="ECO:0000313" key="8">
    <source>
        <dbReference type="Proteomes" id="UP001197875"/>
    </source>
</evidence>
<comment type="subcellular location">
    <subcellularLocation>
        <location evidence="1">Cell membrane</location>
        <topology evidence="1">Multi-pass membrane protein</topology>
    </subcellularLocation>
</comment>
<gene>
    <name evidence="7" type="ORF">LKD71_00065</name>
</gene>
<evidence type="ECO:0000256" key="5">
    <source>
        <dbReference type="ARBA" id="ARBA00023136"/>
    </source>
</evidence>
<dbReference type="GO" id="GO:0022857">
    <property type="term" value="F:transmembrane transporter activity"/>
    <property type="evidence" value="ECO:0007669"/>
    <property type="project" value="InterPro"/>
</dbReference>
<evidence type="ECO:0000256" key="3">
    <source>
        <dbReference type="ARBA" id="ARBA00022692"/>
    </source>
</evidence>
<feature type="transmembrane region" description="Helical" evidence="6">
    <location>
        <begin position="178"/>
        <end position="198"/>
    </location>
</feature>
<evidence type="ECO:0000256" key="6">
    <source>
        <dbReference type="SAM" id="Phobius"/>
    </source>
</evidence>
<keyword evidence="5 6" id="KW-0472">Membrane</keyword>
<keyword evidence="4 6" id="KW-1133">Transmembrane helix</keyword>
<dbReference type="Pfam" id="PF02653">
    <property type="entry name" value="BPD_transp_2"/>
    <property type="match status" value="1"/>
</dbReference>
<dbReference type="InterPro" id="IPR001851">
    <property type="entry name" value="ABC_transp_permease"/>
</dbReference>
<keyword evidence="8" id="KW-1185">Reference proteome</keyword>
<feature type="transmembrane region" description="Helical" evidence="6">
    <location>
        <begin position="267"/>
        <end position="297"/>
    </location>
</feature>
<feature type="transmembrane region" description="Helical" evidence="6">
    <location>
        <begin position="103"/>
        <end position="126"/>
    </location>
</feature>
<dbReference type="Proteomes" id="UP001197875">
    <property type="component" value="Unassembled WGS sequence"/>
</dbReference>
<evidence type="ECO:0000256" key="4">
    <source>
        <dbReference type="ARBA" id="ARBA00022989"/>
    </source>
</evidence>
<evidence type="ECO:0000256" key="1">
    <source>
        <dbReference type="ARBA" id="ARBA00004651"/>
    </source>
</evidence>
<dbReference type="AlphaFoldDB" id="A0AAE3DPK0"/>
<keyword evidence="3 6" id="KW-0812">Transmembrane</keyword>
<feature type="transmembrane region" description="Helical" evidence="6">
    <location>
        <begin position="24"/>
        <end position="44"/>
    </location>
</feature>
<dbReference type="PANTHER" id="PTHR32196:SF72">
    <property type="entry name" value="RIBOSE IMPORT PERMEASE PROTEIN RBSC"/>
    <property type="match status" value="1"/>
</dbReference>
<evidence type="ECO:0000313" key="7">
    <source>
        <dbReference type="EMBL" id="MCC2188225.1"/>
    </source>
</evidence>
<reference evidence="7 8" key="1">
    <citation type="submission" date="2021-10" db="EMBL/GenBank/DDBJ databases">
        <title>Anaerobic single-cell dispensing facilitates the cultivation of human gut bacteria.</title>
        <authorList>
            <person name="Afrizal A."/>
        </authorList>
    </citation>
    <scope>NUCLEOTIDE SEQUENCE [LARGE SCALE GENOMIC DNA]</scope>
    <source>
        <strain evidence="7 8">CLA-AA-H277</strain>
    </source>
</reference>
<feature type="transmembrane region" description="Helical" evidence="6">
    <location>
        <begin position="309"/>
        <end position="328"/>
    </location>
</feature>
<keyword evidence="2" id="KW-1003">Cell membrane</keyword>
<dbReference type="GO" id="GO:0005886">
    <property type="term" value="C:plasma membrane"/>
    <property type="evidence" value="ECO:0007669"/>
    <property type="project" value="UniProtKB-SubCell"/>
</dbReference>
<dbReference type="RefSeq" id="WP_178047336.1">
    <property type="nucleotide sequence ID" value="NZ_JAJEPR010000001.1"/>
</dbReference>
<dbReference type="CDD" id="cd06579">
    <property type="entry name" value="TM_PBP1_transp_AraH_like"/>
    <property type="match status" value="1"/>
</dbReference>
<protein>
    <submittedName>
        <fullName evidence="7">ABC transporter permease</fullName>
    </submittedName>
</protein>